<protein>
    <recommendedName>
        <fullName evidence="2">Uncharacterized protein TP-0789 domain-containing protein</fullName>
    </recommendedName>
</protein>
<dbReference type="EMBL" id="JWLZ01000201">
    <property type="protein sequence ID" value="KHT61456.1"/>
    <property type="molecule type" value="Genomic_DNA"/>
</dbReference>
<dbReference type="Gene3D" id="2.50.20.10">
    <property type="entry name" value="Lipoprotein localisation LolA/LolB/LppX"/>
    <property type="match status" value="1"/>
</dbReference>
<evidence type="ECO:0000256" key="1">
    <source>
        <dbReference type="SAM" id="SignalP"/>
    </source>
</evidence>
<dbReference type="RefSeq" id="WP_039467925.1">
    <property type="nucleotide sequence ID" value="NZ_JWLZ01000201.1"/>
</dbReference>
<evidence type="ECO:0000259" key="2">
    <source>
        <dbReference type="Pfam" id="PF17131"/>
    </source>
</evidence>
<feature type="domain" description="Uncharacterized protein TP-0789" evidence="2">
    <location>
        <begin position="68"/>
        <end position="257"/>
    </location>
</feature>
<feature type="signal peptide" evidence="1">
    <location>
        <begin position="1"/>
        <end position="18"/>
    </location>
</feature>
<comment type="caution">
    <text evidence="3">The sequence shown here is derived from an EMBL/GenBank/DDBJ whole genome shotgun (WGS) entry which is preliminary data.</text>
</comment>
<dbReference type="Proteomes" id="UP000031278">
    <property type="component" value="Unassembled WGS sequence"/>
</dbReference>
<dbReference type="Pfam" id="PF17131">
    <property type="entry name" value="LolA_like"/>
    <property type="match status" value="1"/>
</dbReference>
<gene>
    <name evidence="3" type="ORF">RJ45_22625</name>
</gene>
<feature type="chain" id="PRO_5002146524" description="Uncharacterized protein TP-0789 domain-containing protein" evidence="1">
    <location>
        <begin position="19"/>
        <end position="273"/>
    </location>
</feature>
<proteinExistence type="predicted"/>
<sequence>MKKGIIAALLFSSFLSHATPDADSILTSVRDRDDGHSYISDVELNLINSDGNVRARNMYMLQKDSDDKEMTYIYFYDSVDVRGVSFLMYTYPEQTGSADDQWLYLPAFRKIRRIGSNDKRGSFMGSTFSYYDLDKIRIGDYQSTVVGEEIIDGRETWVIEQIPSSQEVINKTGYHKVKRWVDKEREIFVRSDYFDAKEVLFKRQEAIEVEAIQGIWTITNARTINLVNDTSSEMIFNNLEYNVGLDNNKFSKRALKNGLKISSIKELIQGDEG</sequence>
<evidence type="ECO:0000313" key="4">
    <source>
        <dbReference type="Proteomes" id="UP000031278"/>
    </source>
</evidence>
<dbReference type="InterPro" id="IPR033399">
    <property type="entry name" value="TP_0789-like"/>
</dbReference>
<organism evidence="3 4">
    <name type="scientific">Photobacterium gaetbulicola</name>
    <dbReference type="NCBI Taxonomy" id="1295392"/>
    <lineage>
        <taxon>Bacteria</taxon>
        <taxon>Pseudomonadati</taxon>
        <taxon>Pseudomonadota</taxon>
        <taxon>Gammaproteobacteria</taxon>
        <taxon>Vibrionales</taxon>
        <taxon>Vibrionaceae</taxon>
        <taxon>Photobacterium</taxon>
    </lineage>
</organism>
<evidence type="ECO:0000313" key="3">
    <source>
        <dbReference type="EMBL" id="KHT61456.1"/>
    </source>
</evidence>
<dbReference type="AlphaFoldDB" id="A0A0B9GRP7"/>
<reference evidence="3 4" key="1">
    <citation type="submission" date="2014-12" db="EMBL/GenBank/DDBJ databases">
        <title>Genome sequencing of Photobacterium gaetbulicola AD005a.</title>
        <authorList>
            <person name="Adrian T.G.S."/>
            <person name="Chan K.G."/>
        </authorList>
    </citation>
    <scope>NUCLEOTIDE SEQUENCE [LARGE SCALE GENOMIC DNA]</scope>
    <source>
        <strain evidence="3 4">AD005a</strain>
    </source>
</reference>
<name>A0A0B9GRP7_9GAMM</name>
<accession>A0A0B9GRP7</accession>
<keyword evidence="1" id="KW-0732">Signal</keyword>
<dbReference type="CDD" id="cd16329">
    <property type="entry name" value="LolA_like"/>
    <property type="match status" value="1"/>
</dbReference>